<name>A0A1G8HY18_9FLAO</name>
<dbReference type="Pfam" id="PF09697">
    <property type="entry name" value="Porph_ging"/>
    <property type="match status" value="1"/>
</dbReference>
<dbReference type="STRING" id="178355.SAMN04488062_12341"/>
<dbReference type="RefSeq" id="WP_091259187.1">
    <property type="nucleotide sequence ID" value="NZ_FNDB01000023.1"/>
</dbReference>
<accession>A0A1G8HY18</accession>
<dbReference type="EMBL" id="FNDB01000023">
    <property type="protein sequence ID" value="SDI11556.1"/>
    <property type="molecule type" value="Genomic_DNA"/>
</dbReference>
<keyword evidence="2" id="KW-1185">Reference proteome</keyword>
<dbReference type="NCBIfam" id="TIGR01200">
    <property type="entry name" value="GLPGLI"/>
    <property type="match status" value="1"/>
</dbReference>
<sequence length="237" mass="26819">MKKFKVILFFITIVSIANCYGQSVSGKVLYKIQLVGFGAESSSPENKELNESIVEIANKKTATLTFNSKQSGFVLDKQLLSDSNNNSVRIMAEKIAFIEINGQNYFLDKIKNSTVLQNMDGILIEKENEKLEWEITTESKKIDGYLCYKAIYLMKFVNRRGMNTSIPIVAWFAPSLPYSYGPKYFTGLPGLILELTDRKVTFLASSIIILKDEELPIDFPKGKTISQEDYTKKVMSN</sequence>
<evidence type="ECO:0000313" key="2">
    <source>
        <dbReference type="Proteomes" id="UP000199274"/>
    </source>
</evidence>
<protein>
    <submittedName>
        <fullName evidence="1">GLPGLI family protein</fullName>
    </submittedName>
</protein>
<dbReference type="OrthoDB" id="1429333at2"/>
<dbReference type="AlphaFoldDB" id="A0A1G8HY18"/>
<dbReference type="InterPro" id="IPR005901">
    <property type="entry name" value="GLPGLI"/>
</dbReference>
<proteinExistence type="predicted"/>
<gene>
    <name evidence="1" type="ORF">SAMN04488062_12341</name>
</gene>
<reference evidence="2" key="1">
    <citation type="submission" date="2016-10" db="EMBL/GenBank/DDBJ databases">
        <authorList>
            <person name="Varghese N."/>
            <person name="Submissions S."/>
        </authorList>
    </citation>
    <scope>NUCLEOTIDE SEQUENCE [LARGE SCALE GENOMIC DNA]</scope>
    <source>
        <strain evidence="2">CGMCC 1.2747</strain>
    </source>
</reference>
<dbReference type="Proteomes" id="UP000199274">
    <property type="component" value="Unassembled WGS sequence"/>
</dbReference>
<organism evidence="1 2">
    <name type="scientific">Flavobacterium omnivorum</name>
    <dbReference type="NCBI Taxonomy" id="178355"/>
    <lineage>
        <taxon>Bacteria</taxon>
        <taxon>Pseudomonadati</taxon>
        <taxon>Bacteroidota</taxon>
        <taxon>Flavobacteriia</taxon>
        <taxon>Flavobacteriales</taxon>
        <taxon>Flavobacteriaceae</taxon>
        <taxon>Flavobacterium</taxon>
    </lineage>
</organism>
<evidence type="ECO:0000313" key="1">
    <source>
        <dbReference type="EMBL" id="SDI11556.1"/>
    </source>
</evidence>